<reference evidence="2 3" key="1">
    <citation type="submission" date="2024-02" db="EMBL/GenBank/DDBJ databases">
        <title>High-quality chromosome-scale genome assembly of Pensacola bahiagrass (Paspalum notatum Flugge var. saurae).</title>
        <authorList>
            <person name="Vega J.M."/>
            <person name="Podio M."/>
            <person name="Orjuela J."/>
            <person name="Siena L.A."/>
            <person name="Pessino S.C."/>
            <person name="Combes M.C."/>
            <person name="Mariac C."/>
            <person name="Albertini E."/>
            <person name="Pupilli F."/>
            <person name="Ortiz J.P.A."/>
            <person name="Leblanc O."/>
        </authorList>
    </citation>
    <scope>NUCLEOTIDE SEQUENCE [LARGE SCALE GENOMIC DNA]</scope>
    <source>
        <strain evidence="2">R1</strain>
        <tissue evidence="2">Leaf</tissue>
    </source>
</reference>
<accession>A0AAQ3T3U7</accession>
<feature type="compositionally biased region" description="Basic and acidic residues" evidence="1">
    <location>
        <begin position="51"/>
        <end position="62"/>
    </location>
</feature>
<gene>
    <name evidence="2" type="ORF">U9M48_015540</name>
</gene>
<dbReference type="EMBL" id="CP144747">
    <property type="protein sequence ID" value="WVZ66299.1"/>
    <property type="molecule type" value="Genomic_DNA"/>
</dbReference>
<sequence>MHQASNRLKRQAKCLLEEFGGAITFDMANDSELVGFMPGGEETITGGSFEKAGREGNKEADPAVRAVEAA</sequence>
<protein>
    <submittedName>
        <fullName evidence="2">Uncharacterized protein</fullName>
    </submittedName>
</protein>
<name>A0AAQ3T3U7_PASNO</name>
<evidence type="ECO:0000256" key="1">
    <source>
        <dbReference type="SAM" id="MobiDB-lite"/>
    </source>
</evidence>
<keyword evidence="3" id="KW-1185">Reference proteome</keyword>
<evidence type="ECO:0000313" key="2">
    <source>
        <dbReference type="EMBL" id="WVZ66299.1"/>
    </source>
</evidence>
<proteinExistence type="predicted"/>
<feature type="region of interest" description="Disordered" evidence="1">
    <location>
        <begin position="47"/>
        <end position="70"/>
    </location>
</feature>
<organism evidence="2 3">
    <name type="scientific">Paspalum notatum var. saurae</name>
    <dbReference type="NCBI Taxonomy" id="547442"/>
    <lineage>
        <taxon>Eukaryota</taxon>
        <taxon>Viridiplantae</taxon>
        <taxon>Streptophyta</taxon>
        <taxon>Embryophyta</taxon>
        <taxon>Tracheophyta</taxon>
        <taxon>Spermatophyta</taxon>
        <taxon>Magnoliopsida</taxon>
        <taxon>Liliopsida</taxon>
        <taxon>Poales</taxon>
        <taxon>Poaceae</taxon>
        <taxon>PACMAD clade</taxon>
        <taxon>Panicoideae</taxon>
        <taxon>Andropogonodae</taxon>
        <taxon>Paspaleae</taxon>
        <taxon>Paspalinae</taxon>
        <taxon>Paspalum</taxon>
    </lineage>
</organism>
<dbReference type="Proteomes" id="UP001341281">
    <property type="component" value="Chromosome 03"/>
</dbReference>
<evidence type="ECO:0000313" key="3">
    <source>
        <dbReference type="Proteomes" id="UP001341281"/>
    </source>
</evidence>
<dbReference type="AlphaFoldDB" id="A0AAQ3T3U7"/>